<feature type="domain" description="T6SS immunity protein Tdi1 C-terminal" evidence="1">
    <location>
        <begin position="133"/>
        <end position="192"/>
    </location>
</feature>
<accession>A0A1H8XBY3</accession>
<dbReference type="Pfam" id="PF08906">
    <property type="entry name" value="T6SS_Tdi1_C"/>
    <property type="match status" value="1"/>
</dbReference>
<sequence length="211" mass="24519">MMFEKFCSEFKVNVKNEEPILLSEELEMYFNKSNGAIEFLRQYSGETFKEGLYRIHKTDQIAKWNAIIKSAFPEVSKNIICFSYDWLGRHFAIDFGRLDKNEPLILMLEPGTGEALEIPATFMSFHEEELVEYQEAVLATEFFKQWKEQNEGILLPNKCIGYKVPLFLGGEDSLVNLEMNDMEVYWEICGQLLNKVRNLPSGTKMEDIIIS</sequence>
<dbReference type="AlphaFoldDB" id="A0A1H8XBY3"/>
<dbReference type="STRING" id="112903.SAMN04490178_12168"/>
<dbReference type="InterPro" id="IPR015002">
    <property type="entry name" value="T6SS_Tdi1_C"/>
</dbReference>
<gene>
    <name evidence="2" type="ORF">SAMN04490178_12168</name>
</gene>
<dbReference type="RefSeq" id="WP_091749500.1">
    <property type="nucleotide sequence ID" value="NZ_FODY01000021.1"/>
</dbReference>
<dbReference type="OrthoDB" id="2988179at2"/>
<organism evidence="2 3">
    <name type="scientific">Propionispora vibrioides</name>
    <dbReference type="NCBI Taxonomy" id="112903"/>
    <lineage>
        <taxon>Bacteria</taxon>
        <taxon>Bacillati</taxon>
        <taxon>Bacillota</taxon>
        <taxon>Negativicutes</taxon>
        <taxon>Selenomonadales</taxon>
        <taxon>Sporomusaceae</taxon>
        <taxon>Propionispora</taxon>
    </lineage>
</organism>
<name>A0A1H8XBY3_9FIRM</name>
<dbReference type="Proteomes" id="UP000198847">
    <property type="component" value="Unassembled WGS sequence"/>
</dbReference>
<evidence type="ECO:0000313" key="2">
    <source>
        <dbReference type="EMBL" id="SEP36788.1"/>
    </source>
</evidence>
<evidence type="ECO:0000259" key="1">
    <source>
        <dbReference type="Pfam" id="PF08906"/>
    </source>
</evidence>
<proteinExistence type="predicted"/>
<protein>
    <recommendedName>
        <fullName evidence="1">T6SS immunity protein Tdi1 C-terminal domain-containing protein</fullName>
    </recommendedName>
</protein>
<dbReference type="EMBL" id="FODY01000021">
    <property type="protein sequence ID" value="SEP36788.1"/>
    <property type="molecule type" value="Genomic_DNA"/>
</dbReference>
<evidence type="ECO:0000313" key="3">
    <source>
        <dbReference type="Proteomes" id="UP000198847"/>
    </source>
</evidence>
<keyword evidence="3" id="KW-1185">Reference proteome</keyword>
<reference evidence="2 3" key="1">
    <citation type="submission" date="2016-10" db="EMBL/GenBank/DDBJ databases">
        <authorList>
            <person name="de Groot N.N."/>
        </authorList>
    </citation>
    <scope>NUCLEOTIDE SEQUENCE [LARGE SCALE GENOMIC DNA]</scope>
    <source>
        <strain evidence="2 3">DSM 13305</strain>
    </source>
</reference>